<evidence type="ECO:0000313" key="2">
    <source>
        <dbReference type="Proteomes" id="UP001178322"/>
    </source>
</evidence>
<dbReference type="AlphaFoldDB" id="A0AAX3WSU9"/>
<evidence type="ECO:0008006" key="3">
    <source>
        <dbReference type="Google" id="ProtNLM"/>
    </source>
</evidence>
<protein>
    <recommendedName>
        <fullName evidence="3">Ribbon-helix-helix domain-containing protein</fullName>
    </recommendedName>
</protein>
<name>A0AAX3WSU9_9BACI</name>
<sequence length="74" mass="8755">MIQERIQQEDPHDQLPIFNEIAKLNTRSRKNKTYYISEELVAEVDRVADELNIKKSQLVEVALLEFFKRHGSIK</sequence>
<organism evidence="1 2">
    <name type="scientific">Lysinibacillus pakistanensis</name>
    <dbReference type="NCBI Taxonomy" id="759811"/>
    <lineage>
        <taxon>Bacteria</taxon>
        <taxon>Bacillati</taxon>
        <taxon>Bacillota</taxon>
        <taxon>Bacilli</taxon>
        <taxon>Bacillales</taxon>
        <taxon>Bacillaceae</taxon>
        <taxon>Lysinibacillus</taxon>
    </lineage>
</organism>
<gene>
    <name evidence="1" type="ORF">QNH24_14855</name>
</gene>
<proteinExistence type="predicted"/>
<accession>A0AAX3WSU9</accession>
<dbReference type="RefSeq" id="WP_283868349.1">
    <property type="nucleotide sequence ID" value="NZ_CP126101.1"/>
</dbReference>
<reference evidence="1" key="1">
    <citation type="submission" date="2023-05" db="EMBL/GenBank/DDBJ databases">
        <title>Comparative genomics of Bacillaceae isolates and their secondary metabolite potential.</title>
        <authorList>
            <person name="Song L."/>
            <person name="Nielsen L.J."/>
            <person name="Mohite O."/>
            <person name="Xu X."/>
            <person name="Weber T."/>
            <person name="Kovacs A.T."/>
        </authorList>
    </citation>
    <scope>NUCLEOTIDE SEQUENCE</scope>
    <source>
        <strain evidence="1">LY1</strain>
    </source>
</reference>
<dbReference type="Proteomes" id="UP001178322">
    <property type="component" value="Chromosome"/>
</dbReference>
<evidence type="ECO:0000313" key="1">
    <source>
        <dbReference type="EMBL" id="WHY49615.1"/>
    </source>
</evidence>
<dbReference type="EMBL" id="CP126101">
    <property type="protein sequence ID" value="WHY49615.1"/>
    <property type="molecule type" value="Genomic_DNA"/>
</dbReference>